<evidence type="ECO:0000313" key="3">
    <source>
        <dbReference type="Proteomes" id="UP000229631"/>
    </source>
</evidence>
<dbReference type="InterPro" id="IPR001173">
    <property type="entry name" value="Glyco_trans_2-like"/>
</dbReference>
<accession>A0A2M7BAP5</accession>
<keyword evidence="2" id="KW-0808">Transferase</keyword>
<reference evidence="3" key="1">
    <citation type="submission" date="2017-09" db="EMBL/GenBank/DDBJ databases">
        <title>Depth-based differentiation of microbial function through sediment-hosted aquifers and enrichment of novel symbionts in the deep terrestrial subsurface.</title>
        <authorList>
            <person name="Probst A.J."/>
            <person name="Ladd B."/>
            <person name="Jarett J.K."/>
            <person name="Geller-Mcgrath D.E."/>
            <person name="Sieber C.M.K."/>
            <person name="Emerson J.B."/>
            <person name="Anantharaman K."/>
            <person name="Thomas B.C."/>
            <person name="Malmstrom R."/>
            <person name="Stieglmeier M."/>
            <person name="Klingl A."/>
            <person name="Woyke T."/>
            <person name="Ryan C.M."/>
            <person name="Banfield J.F."/>
        </authorList>
    </citation>
    <scope>NUCLEOTIDE SEQUENCE [LARGE SCALE GENOMIC DNA]</scope>
</reference>
<dbReference type="SUPFAM" id="SSF53448">
    <property type="entry name" value="Nucleotide-diphospho-sugar transferases"/>
    <property type="match status" value="1"/>
</dbReference>
<organism evidence="2 3">
    <name type="scientific">Candidatus Shapirobacteria bacterium CG03_land_8_20_14_0_80_39_12</name>
    <dbReference type="NCBI Taxonomy" id="1974879"/>
    <lineage>
        <taxon>Bacteria</taxon>
        <taxon>Candidatus Shapironibacteriota</taxon>
    </lineage>
</organism>
<evidence type="ECO:0000259" key="1">
    <source>
        <dbReference type="Pfam" id="PF00535"/>
    </source>
</evidence>
<dbReference type="Proteomes" id="UP000229631">
    <property type="component" value="Unassembled WGS sequence"/>
</dbReference>
<dbReference type="CDD" id="cd04179">
    <property type="entry name" value="DPM_DPG-synthase_like"/>
    <property type="match status" value="1"/>
</dbReference>
<feature type="domain" description="Glycosyltransferase 2-like" evidence="1">
    <location>
        <begin position="4"/>
        <end position="175"/>
    </location>
</feature>
<dbReference type="GO" id="GO:0016740">
    <property type="term" value="F:transferase activity"/>
    <property type="evidence" value="ECO:0007669"/>
    <property type="project" value="UniProtKB-KW"/>
</dbReference>
<comment type="caution">
    <text evidence="2">The sequence shown here is derived from an EMBL/GenBank/DDBJ whole genome shotgun (WGS) entry which is preliminary data.</text>
</comment>
<dbReference type="InterPro" id="IPR029044">
    <property type="entry name" value="Nucleotide-diphossugar_trans"/>
</dbReference>
<dbReference type="EMBL" id="PEVC01000061">
    <property type="protein sequence ID" value="PIV00175.1"/>
    <property type="molecule type" value="Genomic_DNA"/>
</dbReference>
<dbReference type="InterPro" id="IPR050256">
    <property type="entry name" value="Glycosyltransferase_2"/>
</dbReference>
<dbReference type="AlphaFoldDB" id="A0A2M7BAP5"/>
<protein>
    <submittedName>
        <fullName evidence="2">Glycosyl transferase</fullName>
    </submittedName>
</protein>
<dbReference type="PANTHER" id="PTHR48090">
    <property type="entry name" value="UNDECAPRENYL-PHOSPHATE 4-DEOXY-4-FORMAMIDO-L-ARABINOSE TRANSFERASE-RELATED"/>
    <property type="match status" value="1"/>
</dbReference>
<dbReference type="Gene3D" id="3.90.550.10">
    <property type="entry name" value="Spore Coat Polysaccharide Biosynthesis Protein SpsA, Chain A"/>
    <property type="match status" value="1"/>
</dbReference>
<proteinExistence type="predicted"/>
<evidence type="ECO:0000313" key="2">
    <source>
        <dbReference type="EMBL" id="PIV00175.1"/>
    </source>
</evidence>
<sequence length="238" mass="27289">MKLSVIIPVFNEVRTIDKIIARVLKEKTPKEVIIVDDGSTDGTFNKIKSQNAKIKNTNQKLKIFHFDKNCGKGAAIRTGIKEAKGDILVIQDADLEYDPKYYTELLAPIVAGKTQVVYGSRLKSMKLAFWGKNKTPLPWHYLANRFLSEVTNLLYGSNLTDMETGYKMMTKKVYQNLNLVSNRFEIEPEITTKVLKQGFQIFEIPITTIPRSYQEGKKIKAKDTFLAFYTLFKYKITK</sequence>
<gene>
    <name evidence="2" type="ORF">COS54_03550</name>
</gene>
<dbReference type="Pfam" id="PF00535">
    <property type="entry name" value="Glycos_transf_2"/>
    <property type="match status" value="1"/>
</dbReference>
<name>A0A2M7BAP5_9BACT</name>
<dbReference type="PANTHER" id="PTHR48090:SF7">
    <property type="entry name" value="RFBJ PROTEIN"/>
    <property type="match status" value="1"/>
</dbReference>